<evidence type="ECO:0000313" key="2">
    <source>
        <dbReference type="EMBL" id="GGC31041.1"/>
    </source>
</evidence>
<evidence type="ECO:0000313" key="3">
    <source>
        <dbReference type="Proteomes" id="UP000636010"/>
    </source>
</evidence>
<dbReference type="EMBL" id="BMEC01000004">
    <property type="protein sequence ID" value="GGC31041.1"/>
    <property type="molecule type" value="Genomic_DNA"/>
</dbReference>
<sequence length="59" mass="7048">MFNIFKGKSERQKLNDQYKRAMEEYHQLSTVDRRKADEKMARADEISKQLDALDKKEGK</sequence>
<keyword evidence="1" id="KW-0175">Coiled coil</keyword>
<dbReference type="NCBIfam" id="NF033487">
    <property type="entry name" value="Lacal_2735_fam"/>
    <property type="match status" value="1"/>
</dbReference>
<dbReference type="Proteomes" id="UP000636010">
    <property type="component" value="Unassembled WGS sequence"/>
</dbReference>
<organism evidence="2 3">
    <name type="scientific">Marivirga lumbricoides</name>
    <dbReference type="NCBI Taxonomy" id="1046115"/>
    <lineage>
        <taxon>Bacteria</taxon>
        <taxon>Pseudomonadati</taxon>
        <taxon>Bacteroidota</taxon>
        <taxon>Cytophagia</taxon>
        <taxon>Cytophagales</taxon>
        <taxon>Marivirgaceae</taxon>
        <taxon>Marivirga</taxon>
    </lineage>
</organism>
<evidence type="ECO:0000256" key="1">
    <source>
        <dbReference type="SAM" id="Coils"/>
    </source>
</evidence>
<dbReference type="InterPro" id="IPR045493">
    <property type="entry name" value="DUF6435"/>
</dbReference>
<dbReference type="RefSeq" id="WP_188462017.1">
    <property type="nucleotide sequence ID" value="NZ_BAABHU010000004.1"/>
</dbReference>
<name>A0ABQ1LX27_9BACT</name>
<keyword evidence="3" id="KW-1185">Reference proteome</keyword>
<gene>
    <name evidence="2" type="ORF">GCM10011506_15590</name>
</gene>
<feature type="coiled-coil region" evidence="1">
    <location>
        <begin position="11"/>
        <end position="56"/>
    </location>
</feature>
<protein>
    <recommendedName>
        <fullName evidence="4">Lacal_2735 family protein</fullName>
    </recommendedName>
</protein>
<accession>A0ABQ1LX27</accession>
<comment type="caution">
    <text evidence="2">The sequence shown here is derived from an EMBL/GenBank/DDBJ whole genome shotgun (WGS) entry which is preliminary data.</text>
</comment>
<evidence type="ECO:0008006" key="4">
    <source>
        <dbReference type="Google" id="ProtNLM"/>
    </source>
</evidence>
<reference evidence="3" key="1">
    <citation type="journal article" date="2019" name="Int. J. Syst. Evol. Microbiol.">
        <title>The Global Catalogue of Microorganisms (GCM) 10K type strain sequencing project: providing services to taxonomists for standard genome sequencing and annotation.</title>
        <authorList>
            <consortium name="The Broad Institute Genomics Platform"/>
            <consortium name="The Broad Institute Genome Sequencing Center for Infectious Disease"/>
            <person name="Wu L."/>
            <person name="Ma J."/>
        </authorList>
    </citation>
    <scope>NUCLEOTIDE SEQUENCE [LARGE SCALE GENOMIC DNA]</scope>
    <source>
        <strain evidence="3">CGMCC 1.10832</strain>
    </source>
</reference>
<proteinExistence type="predicted"/>